<reference evidence="3" key="1">
    <citation type="submission" date="2021-03" db="EMBL/GenBank/DDBJ databases">
        <title>Leucobacter chromiisoli sp. nov., isolated from chromium-containing soil of chemical plant.</title>
        <authorList>
            <person name="Xu Z."/>
        </authorList>
    </citation>
    <scope>NUCLEOTIDE SEQUENCE</scope>
    <source>
        <strain evidence="3">S27</strain>
    </source>
</reference>
<gene>
    <name evidence="3" type="ORF">J4H92_12205</name>
</gene>
<name>A0A939S6T0_9MICO</name>
<organism evidence="3 4">
    <name type="scientific">Leucobacter weissii</name>
    <dbReference type="NCBI Taxonomy" id="1983706"/>
    <lineage>
        <taxon>Bacteria</taxon>
        <taxon>Bacillati</taxon>
        <taxon>Actinomycetota</taxon>
        <taxon>Actinomycetes</taxon>
        <taxon>Micrococcales</taxon>
        <taxon>Microbacteriaceae</taxon>
        <taxon>Leucobacter</taxon>
    </lineage>
</organism>
<feature type="chain" id="PRO_5036814368" evidence="1">
    <location>
        <begin position="27"/>
        <end position="378"/>
    </location>
</feature>
<dbReference type="RefSeq" id="WP_208098476.1">
    <property type="nucleotide sequence ID" value="NZ_JAGDYM010000014.1"/>
</dbReference>
<evidence type="ECO:0000313" key="3">
    <source>
        <dbReference type="EMBL" id="MBO1902709.1"/>
    </source>
</evidence>
<evidence type="ECO:0000313" key="4">
    <source>
        <dbReference type="Proteomes" id="UP000664382"/>
    </source>
</evidence>
<dbReference type="PROSITE" id="PS51257">
    <property type="entry name" value="PROKAR_LIPOPROTEIN"/>
    <property type="match status" value="1"/>
</dbReference>
<evidence type="ECO:0000259" key="2">
    <source>
        <dbReference type="Pfam" id="PF13407"/>
    </source>
</evidence>
<keyword evidence="4" id="KW-1185">Reference proteome</keyword>
<dbReference type="SUPFAM" id="SSF53822">
    <property type="entry name" value="Periplasmic binding protein-like I"/>
    <property type="match status" value="1"/>
</dbReference>
<dbReference type="Pfam" id="PF13407">
    <property type="entry name" value="Peripla_BP_4"/>
    <property type="match status" value="1"/>
</dbReference>
<dbReference type="AlphaFoldDB" id="A0A939S6T0"/>
<dbReference type="Proteomes" id="UP000664382">
    <property type="component" value="Unassembled WGS sequence"/>
</dbReference>
<proteinExistence type="predicted"/>
<comment type="caution">
    <text evidence="3">The sequence shown here is derived from an EMBL/GenBank/DDBJ whole genome shotgun (WGS) entry which is preliminary data.</text>
</comment>
<dbReference type="InterPro" id="IPR028082">
    <property type="entry name" value="Peripla_BP_I"/>
</dbReference>
<protein>
    <submittedName>
        <fullName evidence="3">Substrate-binding domain-containing protein</fullName>
    </submittedName>
</protein>
<evidence type="ECO:0000256" key="1">
    <source>
        <dbReference type="SAM" id="SignalP"/>
    </source>
</evidence>
<feature type="signal peptide" evidence="1">
    <location>
        <begin position="1"/>
        <end position="26"/>
    </location>
</feature>
<keyword evidence="1" id="KW-0732">Signal</keyword>
<accession>A0A939S6T0</accession>
<dbReference type="Gene3D" id="3.40.50.2300">
    <property type="match status" value="2"/>
</dbReference>
<dbReference type="InterPro" id="IPR025997">
    <property type="entry name" value="SBP_2_dom"/>
</dbReference>
<dbReference type="EMBL" id="JAGDYM010000014">
    <property type="protein sequence ID" value="MBO1902709.1"/>
    <property type="molecule type" value="Genomic_DNA"/>
</dbReference>
<sequence length="378" mass="38782">MIKAKAAASASMLVLAALILSGCSEAPEETDDPTTEVSAEAQEALDRAYEGVGSDLSDLASTTVPEGLDLYVMSCGEQLATCAKPAAAVVEAGEAAGWSAQIVDGKLSPEGFATAIRQAIAGGADVLVPIGISCGAAAAAFQEAADAGVTIIGGGGVDDCDPKVWDSERLWLSDAGEFGFFGVFGELMADYAYGKNDGEVKAIVINSTTNAWGPWITESFESQLDELGGGEVLEVIDVSDPETADNSYLQKVTSSLLANPEANALIVPTDSYLETGLAAAVDQAGFADQLTVIGAFGGDGAIDMIRSGQPGIDATVAMATTWEGWGSVDTAIRILDGQDPAYIGQSVQVVDAGHNLPESGGYDGSIDFRAEFLEAWGK</sequence>
<feature type="domain" description="Periplasmic binding protein" evidence="2">
    <location>
        <begin position="87"/>
        <end position="338"/>
    </location>
</feature>